<protein>
    <submittedName>
        <fullName evidence="2">Stage II sporulation protein D</fullName>
    </submittedName>
</protein>
<dbReference type="OrthoDB" id="9794671at2"/>
<dbReference type="NCBIfam" id="TIGR02870">
    <property type="entry name" value="spore_II_D"/>
    <property type="match status" value="1"/>
</dbReference>
<dbReference type="EMBL" id="CP003273">
    <property type="protein sequence ID" value="AGL03811.1"/>
    <property type="molecule type" value="Genomic_DNA"/>
</dbReference>
<evidence type="ECO:0000259" key="1">
    <source>
        <dbReference type="Pfam" id="PF08486"/>
    </source>
</evidence>
<dbReference type="PANTHER" id="PTHR30032:SF4">
    <property type="entry name" value="AMIDASE ENHANCER"/>
    <property type="match status" value="1"/>
</dbReference>
<dbReference type="HOGENOM" id="CLU_021203_1_1_9"/>
<dbReference type="AlphaFoldDB" id="R4KW12"/>
<dbReference type="Pfam" id="PF08486">
    <property type="entry name" value="SpoIID"/>
    <property type="match status" value="1"/>
</dbReference>
<dbReference type="RefSeq" id="WP_006522345.1">
    <property type="nucleotide sequence ID" value="NC_021184.1"/>
</dbReference>
<dbReference type="STRING" id="767817.Desgi_4584"/>
<evidence type="ECO:0000313" key="3">
    <source>
        <dbReference type="Proteomes" id="UP000013520"/>
    </source>
</evidence>
<name>R4KW12_9FIRM</name>
<dbReference type="NCBIfam" id="TIGR02669">
    <property type="entry name" value="SpoIID_LytB"/>
    <property type="match status" value="1"/>
</dbReference>
<accession>R4KW12</accession>
<sequence>MRKIFLITLILVLLLALGLPWVVQKIMEPRVQEEGTIVRLYRHDADTVELMSLEDYVTGVVAAEMPALFPDEALKAQAVAARTYIVKRMVAGGVMNNCHEGADTCDNPSHAQGCLTRAEMKERWGTLKYYQYYYKIRMAVDDTAGEIITYQGQPIDPVFHAACGGHTEDAEDVWMYSVPYLRGVACPYENNPNSIQQVAIGQDQVAKALGVELQSVPVSTKQDQPIKVVESTSTGRPKTLLINDRRLSASEIRQKLGLRSTNFTWQFKNDQIIFETVGYGHGVGMCQYGASGLAEHGYDYKQIINHYYTGVQINNINDYR</sequence>
<dbReference type="eggNOG" id="COG2385">
    <property type="taxonomic scope" value="Bacteria"/>
</dbReference>
<dbReference type="KEGG" id="dgi:Desgi_4584"/>
<gene>
    <name evidence="2" type="ORF">Desgi_4584</name>
</gene>
<dbReference type="Proteomes" id="UP000013520">
    <property type="component" value="Chromosome"/>
</dbReference>
<reference evidence="2 3" key="1">
    <citation type="submission" date="2012-01" db="EMBL/GenBank/DDBJ databases">
        <title>Complete sequence of Desulfotomaculum gibsoniae DSM 7213.</title>
        <authorList>
            <consortium name="US DOE Joint Genome Institute"/>
            <person name="Lucas S."/>
            <person name="Han J."/>
            <person name="Lapidus A."/>
            <person name="Cheng J.-F."/>
            <person name="Goodwin L."/>
            <person name="Pitluck S."/>
            <person name="Peters L."/>
            <person name="Ovchinnikova G."/>
            <person name="Teshima H."/>
            <person name="Detter J.C."/>
            <person name="Han C."/>
            <person name="Tapia R."/>
            <person name="Land M."/>
            <person name="Hauser L."/>
            <person name="Kyrpides N."/>
            <person name="Ivanova N."/>
            <person name="Pagani I."/>
            <person name="Parshina S."/>
            <person name="Plugge C."/>
            <person name="Muyzer G."/>
            <person name="Kuever J."/>
            <person name="Ivanova A."/>
            <person name="Nazina T."/>
            <person name="Klenk H.-P."/>
            <person name="Brambilla E."/>
            <person name="Spring S."/>
            <person name="Stams A.F."/>
            <person name="Woyke T."/>
        </authorList>
    </citation>
    <scope>NUCLEOTIDE SEQUENCE [LARGE SCALE GENOMIC DNA]</scope>
    <source>
        <strain evidence="2 3">DSM 7213</strain>
    </source>
</reference>
<keyword evidence="3" id="KW-1185">Reference proteome</keyword>
<dbReference type="PANTHER" id="PTHR30032">
    <property type="entry name" value="N-ACETYLMURAMOYL-L-ALANINE AMIDASE-RELATED"/>
    <property type="match status" value="1"/>
</dbReference>
<dbReference type="InterPro" id="IPR051922">
    <property type="entry name" value="Bact_Sporulation_Assoc"/>
</dbReference>
<evidence type="ECO:0000313" key="2">
    <source>
        <dbReference type="EMBL" id="AGL03811.1"/>
    </source>
</evidence>
<dbReference type="GO" id="GO:0030288">
    <property type="term" value="C:outer membrane-bounded periplasmic space"/>
    <property type="evidence" value="ECO:0007669"/>
    <property type="project" value="TreeGrafter"/>
</dbReference>
<dbReference type="InterPro" id="IPR013693">
    <property type="entry name" value="SpoIID/LytB_N"/>
</dbReference>
<dbReference type="InterPro" id="IPR014225">
    <property type="entry name" value="Spore_II_D_firmicutes"/>
</dbReference>
<dbReference type="InterPro" id="IPR013486">
    <property type="entry name" value="SpoIID/LytB"/>
</dbReference>
<dbReference type="GO" id="GO:0030435">
    <property type="term" value="P:sporulation resulting in formation of a cellular spore"/>
    <property type="evidence" value="ECO:0007669"/>
    <property type="project" value="InterPro"/>
</dbReference>
<organism evidence="2 3">
    <name type="scientific">Desulfoscipio gibsoniae DSM 7213</name>
    <dbReference type="NCBI Taxonomy" id="767817"/>
    <lineage>
        <taxon>Bacteria</taxon>
        <taxon>Bacillati</taxon>
        <taxon>Bacillota</taxon>
        <taxon>Clostridia</taxon>
        <taxon>Eubacteriales</taxon>
        <taxon>Desulfallaceae</taxon>
        <taxon>Desulfoscipio</taxon>
    </lineage>
</organism>
<feature type="domain" description="Sporulation stage II protein D amidase enhancer LytB N-terminal" evidence="1">
    <location>
        <begin position="42"/>
        <end position="150"/>
    </location>
</feature>
<proteinExistence type="predicted"/>